<reference evidence="1 2" key="1">
    <citation type="submission" date="2023-05" db="EMBL/GenBank/DDBJ databases">
        <title>A 100% complete, gapless, phased diploid assembly of the Scenedesmus obliquus UTEX 3031 genome.</title>
        <authorList>
            <person name="Biondi T.C."/>
            <person name="Hanschen E.R."/>
            <person name="Kwon T."/>
            <person name="Eng W."/>
            <person name="Kruse C.P.S."/>
            <person name="Koehler S.I."/>
            <person name="Kunde Y."/>
            <person name="Gleasner C.D."/>
            <person name="You Mak K.T."/>
            <person name="Polle J."/>
            <person name="Hovde B.T."/>
            <person name="Starkenburg S.R."/>
        </authorList>
    </citation>
    <scope>NUCLEOTIDE SEQUENCE [LARGE SCALE GENOMIC DNA]</scope>
    <source>
        <strain evidence="1 2">DOE0152z</strain>
    </source>
</reference>
<organism evidence="1 2">
    <name type="scientific">Tetradesmus obliquus</name>
    <name type="common">Green alga</name>
    <name type="synonym">Acutodesmus obliquus</name>
    <dbReference type="NCBI Taxonomy" id="3088"/>
    <lineage>
        <taxon>Eukaryota</taxon>
        <taxon>Viridiplantae</taxon>
        <taxon>Chlorophyta</taxon>
        <taxon>core chlorophytes</taxon>
        <taxon>Chlorophyceae</taxon>
        <taxon>CS clade</taxon>
        <taxon>Sphaeropleales</taxon>
        <taxon>Scenedesmaceae</taxon>
        <taxon>Tetradesmus</taxon>
    </lineage>
</organism>
<evidence type="ECO:0000313" key="2">
    <source>
        <dbReference type="Proteomes" id="UP001244341"/>
    </source>
</evidence>
<accession>A0ABY8TRR9</accession>
<name>A0ABY8TRR9_TETOB</name>
<evidence type="ECO:0000313" key="1">
    <source>
        <dbReference type="EMBL" id="WIA11042.1"/>
    </source>
</evidence>
<keyword evidence="2" id="KW-1185">Reference proteome</keyword>
<protein>
    <submittedName>
        <fullName evidence="1">Uncharacterized protein</fullName>
    </submittedName>
</protein>
<gene>
    <name evidence="1" type="ORF">OEZ85_011195</name>
</gene>
<dbReference type="EMBL" id="CP126209">
    <property type="protein sequence ID" value="WIA11042.1"/>
    <property type="molecule type" value="Genomic_DNA"/>
</dbReference>
<sequence length="193" mass="21266">MLQPLYSHAEGHFSLPMACKLLPSTVRRAQQLLTKGRALDALYCLCPGSTSLLFAYAAKSRNLGLTQQLLTHKAALRGCVVFPSHWYTRCVNGIYLRTDLACSYAALASGDKQMLLQVLLCAGDLGKTWRSRLLLCYASRHSNAECLQEVLAVRQAHETYSKRQALLTPQHLHMAAARTDPWAAGGQCGLFDS</sequence>
<proteinExistence type="predicted"/>
<dbReference type="Proteomes" id="UP001244341">
    <property type="component" value="Chromosome 2b"/>
</dbReference>